<accession>A0ABC8YYZ6</accession>
<name>A0ABC8YYZ6_9POAL</name>
<evidence type="ECO:0000313" key="1">
    <source>
        <dbReference type="EMBL" id="CAL4950986.1"/>
    </source>
</evidence>
<proteinExistence type="predicted"/>
<keyword evidence="2" id="KW-1185">Reference proteome</keyword>
<gene>
    <name evidence="1" type="ORF">URODEC1_LOCUS38703</name>
</gene>
<dbReference type="Proteomes" id="UP001497457">
    <property type="component" value="Chromosome 17b"/>
</dbReference>
<evidence type="ECO:0000313" key="2">
    <source>
        <dbReference type="Proteomes" id="UP001497457"/>
    </source>
</evidence>
<dbReference type="PROSITE" id="PS51257">
    <property type="entry name" value="PROKAR_LIPOPROTEIN"/>
    <property type="match status" value="1"/>
</dbReference>
<protein>
    <submittedName>
        <fullName evidence="1">Uncharacterized protein</fullName>
    </submittedName>
</protein>
<dbReference type="AlphaFoldDB" id="A0ABC8YYZ6"/>
<sequence length="91" mass="9639">MMKKKLYPFLSSLPAMYVLVVAIMLAIAISSCPVAHCSEVVQAAHDAASVAYPDGGHFGMAPPAPHGGPVYAYDVPPPPEPQLRRLLQRAG</sequence>
<dbReference type="EMBL" id="OZ075127">
    <property type="protein sequence ID" value="CAL4950986.1"/>
    <property type="molecule type" value="Genomic_DNA"/>
</dbReference>
<reference evidence="1" key="1">
    <citation type="submission" date="2024-10" db="EMBL/GenBank/DDBJ databases">
        <authorList>
            <person name="Ryan C."/>
        </authorList>
    </citation>
    <scope>NUCLEOTIDE SEQUENCE [LARGE SCALE GENOMIC DNA]</scope>
</reference>
<organism evidence="1 2">
    <name type="scientific">Urochloa decumbens</name>
    <dbReference type="NCBI Taxonomy" id="240449"/>
    <lineage>
        <taxon>Eukaryota</taxon>
        <taxon>Viridiplantae</taxon>
        <taxon>Streptophyta</taxon>
        <taxon>Embryophyta</taxon>
        <taxon>Tracheophyta</taxon>
        <taxon>Spermatophyta</taxon>
        <taxon>Magnoliopsida</taxon>
        <taxon>Liliopsida</taxon>
        <taxon>Poales</taxon>
        <taxon>Poaceae</taxon>
        <taxon>PACMAD clade</taxon>
        <taxon>Panicoideae</taxon>
        <taxon>Panicodae</taxon>
        <taxon>Paniceae</taxon>
        <taxon>Melinidinae</taxon>
        <taxon>Urochloa</taxon>
    </lineage>
</organism>